<feature type="region of interest" description="Disordered" evidence="9">
    <location>
        <begin position="90"/>
        <end position="111"/>
    </location>
</feature>
<dbReference type="Gene3D" id="1.10.8.60">
    <property type="match status" value="1"/>
</dbReference>
<dbReference type="OrthoDB" id="2013077at2759"/>
<proteinExistence type="inferred from homology"/>
<evidence type="ECO:0000313" key="11">
    <source>
        <dbReference type="EMBL" id="KAJ4848698.1"/>
    </source>
</evidence>
<evidence type="ECO:0000256" key="6">
    <source>
        <dbReference type="ARBA" id="ARBA00022840"/>
    </source>
</evidence>
<gene>
    <name evidence="11" type="ORF">Tsubulata_043138</name>
</gene>
<dbReference type="GO" id="GO:0005737">
    <property type="term" value="C:cytoplasm"/>
    <property type="evidence" value="ECO:0007669"/>
    <property type="project" value="UniProtKB-SubCell"/>
</dbReference>
<evidence type="ECO:0000256" key="8">
    <source>
        <dbReference type="ARBA" id="ARBA00023242"/>
    </source>
</evidence>
<dbReference type="InterPro" id="IPR027417">
    <property type="entry name" value="P-loop_NTPase"/>
</dbReference>
<evidence type="ECO:0000256" key="4">
    <source>
        <dbReference type="ARBA" id="ARBA00022490"/>
    </source>
</evidence>
<dbReference type="Gene3D" id="2.40.50.140">
    <property type="entry name" value="Nucleic acid-binding proteins"/>
    <property type="match status" value="2"/>
</dbReference>
<dbReference type="EMBL" id="JAKUCV010000833">
    <property type="protein sequence ID" value="KAJ4848698.1"/>
    <property type="molecule type" value="Genomic_DNA"/>
</dbReference>
<dbReference type="Gene3D" id="3.40.50.300">
    <property type="entry name" value="P-loop containing nucleotide triphosphate hydrolases"/>
    <property type="match status" value="2"/>
</dbReference>
<evidence type="ECO:0000259" key="10">
    <source>
        <dbReference type="SMART" id="SM00382"/>
    </source>
</evidence>
<dbReference type="InterPro" id="IPR032501">
    <property type="entry name" value="Prot_ATP_ID_OB_2nd"/>
</dbReference>
<reference evidence="11" key="2">
    <citation type="journal article" date="2023" name="Plants (Basel)">
        <title>Annotation of the Turnera subulata (Passifloraceae) Draft Genome Reveals the S-Locus Evolved after the Divergence of Turneroideae from Passifloroideae in a Stepwise Manner.</title>
        <authorList>
            <person name="Henning P.M."/>
            <person name="Roalson E.H."/>
            <person name="Mir W."/>
            <person name="McCubbin A.G."/>
            <person name="Shore J.S."/>
        </authorList>
    </citation>
    <scope>NUCLEOTIDE SEQUENCE</scope>
    <source>
        <strain evidence="11">F60SS</strain>
    </source>
</reference>
<comment type="similarity">
    <text evidence="3">Belongs to the AAA ATPase family.</text>
</comment>
<protein>
    <recommendedName>
        <fullName evidence="10">AAA+ ATPase domain-containing protein</fullName>
    </recommendedName>
</protein>
<evidence type="ECO:0000256" key="9">
    <source>
        <dbReference type="SAM" id="MobiDB-lite"/>
    </source>
</evidence>
<evidence type="ECO:0000256" key="1">
    <source>
        <dbReference type="ARBA" id="ARBA00004123"/>
    </source>
</evidence>
<dbReference type="SUPFAM" id="SSF52540">
    <property type="entry name" value="P-loop containing nucleoside triphosphate hydrolases"/>
    <property type="match status" value="2"/>
</dbReference>
<dbReference type="SMART" id="SM00382">
    <property type="entry name" value="AAA"/>
    <property type="match status" value="2"/>
</dbReference>
<dbReference type="FunFam" id="2.40.50.140:FF:000437">
    <property type="entry name" value="26S protease regulatory subunit, putative"/>
    <property type="match status" value="2"/>
</dbReference>
<dbReference type="GO" id="GO:0005524">
    <property type="term" value="F:ATP binding"/>
    <property type="evidence" value="ECO:0007669"/>
    <property type="project" value="UniProtKB-KW"/>
</dbReference>
<dbReference type="Proteomes" id="UP001141552">
    <property type="component" value="Unassembled WGS sequence"/>
</dbReference>
<feature type="region of interest" description="Disordered" evidence="9">
    <location>
        <begin position="1"/>
        <end position="55"/>
    </location>
</feature>
<evidence type="ECO:0000313" key="12">
    <source>
        <dbReference type="Proteomes" id="UP001141552"/>
    </source>
</evidence>
<comment type="subcellular location">
    <subcellularLocation>
        <location evidence="2">Cytoplasm</location>
    </subcellularLocation>
    <subcellularLocation>
        <location evidence="1">Nucleus</location>
    </subcellularLocation>
</comment>
<dbReference type="GO" id="GO:0005634">
    <property type="term" value="C:nucleus"/>
    <property type="evidence" value="ECO:0007669"/>
    <property type="project" value="UniProtKB-SubCell"/>
</dbReference>
<keyword evidence="7" id="KW-0647">Proteasome</keyword>
<reference evidence="11" key="1">
    <citation type="submission" date="2022-02" db="EMBL/GenBank/DDBJ databases">
        <authorList>
            <person name="Henning P.M."/>
            <person name="McCubbin A.G."/>
            <person name="Shore J.S."/>
        </authorList>
    </citation>
    <scope>NUCLEOTIDE SEQUENCE</scope>
    <source>
        <strain evidence="11">F60SS</strain>
        <tissue evidence="11">Leaves</tissue>
    </source>
</reference>
<dbReference type="GO" id="GO:0000502">
    <property type="term" value="C:proteasome complex"/>
    <property type="evidence" value="ECO:0007669"/>
    <property type="project" value="UniProtKB-KW"/>
</dbReference>
<dbReference type="PROSITE" id="PS00674">
    <property type="entry name" value="AAA"/>
    <property type="match status" value="1"/>
</dbReference>
<dbReference type="InterPro" id="IPR003959">
    <property type="entry name" value="ATPase_AAA_core"/>
</dbReference>
<keyword evidence="12" id="KW-1185">Reference proteome</keyword>
<dbReference type="InterPro" id="IPR041569">
    <property type="entry name" value="AAA_lid_3"/>
</dbReference>
<dbReference type="Pfam" id="PF00004">
    <property type="entry name" value="AAA"/>
    <property type="match status" value="2"/>
</dbReference>
<feature type="compositionally biased region" description="Basic and acidic residues" evidence="9">
    <location>
        <begin position="16"/>
        <end position="31"/>
    </location>
</feature>
<keyword evidence="4" id="KW-0963">Cytoplasm</keyword>
<dbReference type="Pfam" id="PF17862">
    <property type="entry name" value="AAA_lid_3"/>
    <property type="match status" value="1"/>
</dbReference>
<evidence type="ECO:0000256" key="2">
    <source>
        <dbReference type="ARBA" id="ARBA00004496"/>
    </source>
</evidence>
<keyword evidence="5" id="KW-0547">Nucleotide-binding</keyword>
<dbReference type="InterPro" id="IPR003593">
    <property type="entry name" value="AAA+_ATPase"/>
</dbReference>
<comment type="caution">
    <text evidence="11">The sequence shown here is derived from an EMBL/GenBank/DDBJ whole genome shotgun (WGS) entry which is preliminary data.</text>
</comment>
<dbReference type="AlphaFoldDB" id="A0A9Q0JNW8"/>
<dbReference type="GO" id="GO:0016887">
    <property type="term" value="F:ATP hydrolysis activity"/>
    <property type="evidence" value="ECO:0007669"/>
    <property type="project" value="InterPro"/>
</dbReference>
<accession>A0A9Q0JNW8</accession>
<sequence>MTFGPSGGLNRQGLPGDRKPDGSDKKDKKFEPAAPPARVGRKQRKQKGPEAAARLPTVTPLTKCKLRLLKLERIKDYLLMEEEFVANQERLKPQEEKAEEDRSKVDDLRGSPMSVGNLEELIDENHAIVSSSVGPEYYVGILSFVDKDQLEPGCAILMHNKVEKAPLESYADIGGLDAQIQEIKEAVELPLTHPELYEDIGIKPPKGVILYGEPGTGKTLLAKAVANSTSATFLRVVGSELIQKYLGDGPKLVRELFRVADDLSPSIVFIDEIDAVGTKRYDAHSGGEREIQRTMLELLNQLDGFDSRGDVKVILATNRIESLDPALLRPGRIDRKIEFPLPDIKTRRRIFQIHTSRMTLAEDVNLEEFVMTKDEFSGADIKAICTEAGLLALRERRMKVTHADFKKAKEKVMFKKKEGVPEGLYLMESISPIAGKPAAPLGRKQRKQKGPEAVARLPTVTLLAKCKLRFLKLERIKDYLLMEEEFVTNQERLKPQEEKAEEDRSKVDDLRCSPMSVGNLEELIDENHAIVSSSVGPEYYVGILSFVDKDQLEPGCAILMHNKLNFLVVFREMPRFRKLKKLLNSPLTHPGLYEDIGIKPPKGVILYGEPGTGKTLLANAVENSTSTTFLRVIGSGLIQKYLGDGPKLVRELFRVADDLSPSIVFIDEIDAVGTKRYDAHSGGEREIQRTMLELLNQLDGFDSRGDIGKLNFLFLISKQGDTFSRYKGNLHRSRFACFMRATWHTLTLRKLRKR</sequence>
<organism evidence="11 12">
    <name type="scientific">Turnera subulata</name>
    <dbReference type="NCBI Taxonomy" id="218843"/>
    <lineage>
        <taxon>Eukaryota</taxon>
        <taxon>Viridiplantae</taxon>
        <taxon>Streptophyta</taxon>
        <taxon>Embryophyta</taxon>
        <taxon>Tracheophyta</taxon>
        <taxon>Spermatophyta</taxon>
        <taxon>Magnoliopsida</taxon>
        <taxon>eudicotyledons</taxon>
        <taxon>Gunneridae</taxon>
        <taxon>Pentapetalae</taxon>
        <taxon>rosids</taxon>
        <taxon>fabids</taxon>
        <taxon>Malpighiales</taxon>
        <taxon>Passifloraceae</taxon>
        <taxon>Turnera</taxon>
    </lineage>
</organism>
<dbReference type="Pfam" id="PF16450">
    <property type="entry name" value="Prot_ATP_ID_OB_C"/>
    <property type="match status" value="2"/>
</dbReference>
<name>A0A9Q0JNW8_9ROSI</name>
<feature type="compositionally biased region" description="Basic and acidic residues" evidence="9">
    <location>
        <begin position="90"/>
        <end position="109"/>
    </location>
</feature>
<keyword evidence="6" id="KW-0067">ATP-binding</keyword>
<dbReference type="InterPro" id="IPR050221">
    <property type="entry name" value="26S_Proteasome_ATPase"/>
</dbReference>
<evidence type="ECO:0000256" key="5">
    <source>
        <dbReference type="ARBA" id="ARBA00022741"/>
    </source>
</evidence>
<evidence type="ECO:0000256" key="7">
    <source>
        <dbReference type="ARBA" id="ARBA00022942"/>
    </source>
</evidence>
<evidence type="ECO:0000256" key="3">
    <source>
        <dbReference type="ARBA" id="ARBA00006914"/>
    </source>
</evidence>
<dbReference type="PANTHER" id="PTHR23073">
    <property type="entry name" value="26S PROTEASOME REGULATORY SUBUNIT"/>
    <property type="match status" value="1"/>
</dbReference>
<dbReference type="InterPro" id="IPR012340">
    <property type="entry name" value="NA-bd_OB-fold"/>
</dbReference>
<dbReference type="FunFam" id="3.40.50.300:FF:000033">
    <property type="entry name" value="26S protease regulatory subunit 6B"/>
    <property type="match status" value="1"/>
</dbReference>
<feature type="domain" description="AAA+ ATPase" evidence="10">
    <location>
        <begin position="600"/>
        <end position="721"/>
    </location>
</feature>
<dbReference type="FunFam" id="1.10.8.60:FF:000007">
    <property type="entry name" value="26S proteasome regulatory subunit 4"/>
    <property type="match status" value="1"/>
</dbReference>
<keyword evidence="8" id="KW-0539">Nucleus</keyword>
<feature type="domain" description="AAA+ ATPase" evidence="10">
    <location>
        <begin position="204"/>
        <end position="343"/>
    </location>
</feature>
<dbReference type="InterPro" id="IPR003960">
    <property type="entry name" value="ATPase_AAA_CS"/>
</dbReference>
<dbReference type="FunFam" id="3.40.50.300:FF:000039">
    <property type="entry name" value="26S proteasome regulatory subunit 4"/>
    <property type="match status" value="1"/>
</dbReference>